<dbReference type="Proteomes" id="UP001189122">
    <property type="component" value="Unassembled WGS sequence"/>
</dbReference>
<evidence type="ECO:0000313" key="6">
    <source>
        <dbReference type="Proteomes" id="UP001189122"/>
    </source>
</evidence>
<sequence>MAKTMNANPRRMYSWWWDSHISPRTQNGSRKTSKVFQKLSYMDIKVSLMIRLLEEDGDSFARKAEMYYKKRPELMKLVEEFYRAYRALAERYDHATGALRQAHRTIQEAFPNQIPSTPTDDPPSGTSATADSEPHTPEIDPSIRAFIEGDIHRRKLLMVSTTIFMPLKGMERAPKRMIGRVGGGA</sequence>
<keyword evidence="6" id="KW-1185">Reference proteome</keyword>
<feature type="compositionally biased region" description="Low complexity" evidence="3">
    <location>
        <begin position="115"/>
        <end position="124"/>
    </location>
</feature>
<protein>
    <recommendedName>
        <fullName evidence="4">NAB domain-containing protein</fullName>
    </recommendedName>
</protein>
<evidence type="ECO:0000256" key="1">
    <source>
        <dbReference type="ARBA" id="ARBA00023054"/>
    </source>
</evidence>
<evidence type="ECO:0000256" key="3">
    <source>
        <dbReference type="SAM" id="MobiDB-lite"/>
    </source>
</evidence>
<dbReference type="PANTHER" id="PTHR32258:SF6">
    <property type="entry name" value="PROTEIN NETWORKED 1A"/>
    <property type="match status" value="1"/>
</dbReference>
<dbReference type="Pfam" id="PF07765">
    <property type="entry name" value="KIP1"/>
    <property type="match status" value="1"/>
</dbReference>
<organism evidence="5">
    <name type="scientific">Spirodela intermedia</name>
    <name type="common">Intermediate duckweed</name>
    <dbReference type="NCBI Taxonomy" id="51605"/>
    <lineage>
        <taxon>Eukaryota</taxon>
        <taxon>Viridiplantae</taxon>
        <taxon>Streptophyta</taxon>
        <taxon>Embryophyta</taxon>
        <taxon>Tracheophyta</taxon>
        <taxon>Spermatophyta</taxon>
        <taxon>Magnoliopsida</taxon>
        <taxon>Liliopsida</taxon>
        <taxon>Araceae</taxon>
        <taxon>Lemnoideae</taxon>
        <taxon>Spirodela</taxon>
    </lineage>
</organism>
<comment type="similarity">
    <text evidence="2">Belongs to the NET family.</text>
</comment>
<evidence type="ECO:0000256" key="2">
    <source>
        <dbReference type="ARBA" id="ARBA00038006"/>
    </source>
</evidence>
<dbReference type="AlphaFoldDB" id="A0A7I8IKX7"/>
<name>A0A7I8IKX7_SPIIN</name>
<accession>A0A7I8IKX7</accession>
<dbReference type="GO" id="GO:0005886">
    <property type="term" value="C:plasma membrane"/>
    <property type="evidence" value="ECO:0007669"/>
    <property type="project" value="TreeGrafter"/>
</dbReference>
<dbReference type="PROSITE" id="PS51774">
    <property type="entry name" value="NAB"/>
    <property type="match status" value="1"/>
</dbReference>
<evidence type="ECO:0000259" key="4">
    <source>
        <dbReference type="PROSITE" id="PS51774"/>
    </source>
</evidence>
<dbReference type="EMBL" id="LR743591">
    <property type="protein sequence ID" value="CAA2618801.1"/>
    <property type="molecule type" value="Genomic_DNA"/>
</dbReference>
<proteinExistence type="inferred from homology"/>
<gene>
    <name evidence="5" type="ORF">SI7747_04004968</name>
</gene>
<dbReference type="GO" id="GO:0051015">
    <property type="term" value="F:actin filament binding"/>
    <property type="evidence" value="ECO:0007669"/>
    <property type="project" value="TreeGrafter"/>
</dbReference>
<dbReference type="InterPro" id="IPR051861">
    <property type="entry name" value="NET_actin-binding_domain"/>
</dbReference>
<dbReference type="EMBL" id="CACRZD030000004">
    <property type="protein sequence ID" value="CAA6658523.1"/>
    <property type="molecule type" value="Genomic_DNA"/>
</dbReference>
<dbReference type="PANTHER" id="PTHR32258">
    <property type="entry name" value="PROTEIN NETWORKED 4A"/>
    <property type="match status" value="1"/>
</dbReference>
<evidence type="ECO:0000313" key="5">
    <source>
        <dbReference type="EMBL" id="CAA2618801.1"/>
    </source>
</evidence>
<dbReference type="InterPro" id="IPR011684">
    <property type="entry name" value="NAB"/>
</dbReference>
<keyword evidence="1" id="KW-0175">Coiled coil</keyword>
<feature type="domain" description="NAB" evidence="4">
    <location>
        <begin position="13"/>
        <end position="99"/>
    </location>
</feature>
<reference evidence="5 6" key="1">
    <citation type="submission" date="2019-12" db="EMBL/GenBank/DDBJ databases">
        <authorList>
            <person name="Scholz U."/>
            <person name="Mascher M."/>
            <person name="Fiebig A."/>
        </authorList>
    </citation>
    <scope>NUCLEOTIDE SEQUENCE</scope>
</reference>
<feature type="region of interest" description="Disordered" evidence="3">
    <location>
        <begin position="111"/>
        <end position="140"/>
    </location>
</feature>